<evidence type="ECO:0000259" key="3">
    <source>
        <dbReference type="SMART" id="SM00903"/>
    </source>
</evidence>
<evidence type="ECO:0000256" key="2">
    <source>
        <dbReference type="ARBA" id="ARBA00023002"/>
    </source>
</evidence>
<name>A0A953IBV5_SYMTR</name>
<reference evidence="4" key="1">
    <citation type="submission" date="2017-11" db="EMBL/GenBank/DDBJ databases">
        <title>Three new genomes from thermophilic consortium.</title>
        <authorList>
            <person name="Quaggio R."/>
            <person name="Amgarten D."/>
            <person name="Setubal J.C."/>
        </authorList>
    </citation>
    <scope>NUCLEOTIDE SEQUENCE</scope>
    <source>
        <strain evidence="4">ZCTH01-B2</strain>
    </source>
</reference>
<evidence type="ECO:0000313" key="4">
    <source>
        <dbReference type="EMBL" id="MBY6275290.1"/>
    </source>
</evidence>
<dbReference type="GO" id="GO:0010181">
    <property type="term" value="F:FMN binding"/>
    <property type="evidence" value="ECO:0007669"/>
    <property type="project" value="InterPro"/>
</dbReference>
<accession>A0A953IBV5</accession>
<dbReference type="SUPFAM" id="SSF50475">
    <property type="entry name" value="FMN-binding split barrel"/>
    <property type="match status" value="1"/>
</dbReference>
<dbReference type="AlphaFoldDB" id="A0A953IBV5"/>
<dbReference type="SMART" id="SM00903">
    <property type="entry name" value="Flavin_Reduct"/>
    <property type="match status" value="1"/>
</dbReference>
<dbReference type="PANTHER" id="PTHR30466">
    <property type="entry name" value="FLAVIN REDUCTASE"/>
    <property type="match status" value="1"/>
</dbReference>
<feature type="domain" description="Flavin reductase like" evidence="3">
    <location>
        <begin position="10"/>
        <end position="157"/>
    </location>
</feature>
<comment type="similarity">
    <text evidence="1">Belongs to the non-flavoprotein flavin reductase family.</text>
</comment>
<dbReference type="Proteomes" id="UP000732377">
    <property type="component" value="Unassembled WGS sequence"/>
</dbReference>
<dbReference type="InterPro" id="IPR012349">
    <property type="entry name" value="Split_barrel_FMN-bd"/>
</dbReference>
<organism evidence="4 5">
    <name type="scientific">Symbiobacterium thermophilum</name>
    <dbReference type="NCBI Taxonomy" id="2734"/>
    <lineage>
        <taxon>Bacteria</taxon>
        <taxon>Bacillati</taxon>
        <taxon>Bacillota</taxon>
        <taxon>Clostridia</taxon>
        <taxon>Eubacteriales</taxon>
        <taxon>Symbiobacteriaceae</taxon>
        <taxon>Symbiobacterium</taxon>
    </lineage>
</organism>
<dbReference type="InterPro" id="IPR002563">
    <property type="entry name" value="Flavin_Rdtase-like_dom"/>
</dbReference>
<dbReference type="Pfam" id="PF01613">
    <property type="entry name" value="Flavin_Reduct"/>
    <property type="match status" value="1"/>
</dbReference>
<dbReference type="RefSeq" id="WP_273378044.1">
    <property type="nucleotide sequence ID" value="NZ_PIUK01000019.1"/>
</dbReference>
<dbReference type="GO" id="GO:0042602">
    <property type="term" value="F:riboflavin reductase (NADPH) activity"/>
    <property type="evidence" value="ECO:0007669"/>
    <property type="project" value="TreeGrafter"/>
</dbReference>
<protein>
    <submittedName>
        <fullName evidence="4">Flavin reductase</fullName>
    </submittedName>
</protein>
<evidence type="ECO:0000313" key="5">
    <source>
        <dbReference type="Proteomes" id="UP000732377"/>
    </source>
</evidence>
<dbReference type="PANTHER" id="PTHR30466:SF11">
    <property type="entry name" value="FLAVIN-DEPENDENT MONOOXYGENASE, REDUCTASE SUBUNIT HSAB"/>
    <property type="match status" value="1"/>
</dbReference>
<sequence length="159" mass="16955">MDAQVKKQVLRKLTYGLYVATAKQGDQAAAATVNWLSQASFQPPLVMMAVKADSGLHALLSQGATVAVNILGADQKGMAETFFRPTQLEGNTLNGVPFTPGETGAPLLQGVPASFEAKVVHSYAGGDHTVFVMEVVAVHLYDPEAKVLEMWDTGWFYGG</sequence>
<dbReference type="EMBL" id="PIUK01000019">
    <property type="protein sequence ID" value="MBY6275290.1"/>
    <property type="molecule type" value="Genomic_DNA"/>
</dbReference>
<proteinExistence type="inferred from homology"/>
<keyword evidence="2" id="KW-0560">Oxidoreductase</keyword>
<dbReference type="Gene3D" id="2.30.110.10">
    <property type="entry name" value="Electron Transport, Fmn-binding Protein, Chain A"/>
    <property type="match status" value="1"/>
</dbReference>
<gene>
    <name evidence="4" type="ORF">CWE10_03595</name>
</gene>
<comment type="caution">
    <text evidence="4">The sequence shown here is derived from an EMBL/GenBank/DDBJ whole genome shotgun (WGS) entry which is preliminary data.</text>
</comment>
<dbReference type="InterPro" id="IPR050268">
    <property type="entry name" value="NADH-dep_flavin_reductase"/>
</dbReference>
<evidence type="ECO:0000256" key="1">
    <source>
        <dbReference type="ARBA" id="ARBA00008898"/>
    </source>
</evidence>